<dbReference type="Pfam" id="PF14226">
    <property type="entry name" value="DIOX_N"/>
    <property type="match status" value="1"/>
</dbReference>
<dbReference type="SUPFAM" id="SSF51197">
    <property type="entry name" value="Clavaminate synthase-like"/>
    <property type="match status" value="2"/>
</dbReference>
<evidence type="ECO:0000313" key="6">
    <source>
        <dbReference type="Proteomes" id="UP000583929"/>
    </source>
</evidence>
<organism evidence="5 6">
    <name type="scientific">Cannabis sativa</name>
    <name type="common">Hemp</name>
    <name type="synonym">Marijuana</name>
    <dbReference type="NCBI Taxonomy" id="3483"/>
    <lineage>
        <taxon>Eukaryota</taxon>
        <taxon>Viridiplantae</taxon>
        <taxon>Streptophyta</taxon>
        <taxon>Embryophyta</taxon>
        <taxon>Tracheophyta</taxon>
        <taxon>Spermatophyta</taxon>
        <taxon>Magnoliopsida</taxon>
        <taxon>eudicotyledons</taxon>
        <taxon>Gunneridae</taxon>
        <taxon>Pentapetalae</taxon>
        <taxon>rosids</taxon>
        <taxon>fabids</taxon>
        <taxon>Rosales</taxon>
        <taxon>Cannabaceae</taxon>
        <taxon>Cannabis</taxon>
    </lineage>
</organism>
<keyword evidence="3" id="KW-0560">Oxidoreductase</keyword>
<evidence type="ECO:0000256" key="2">
    <source>
        <dbReference type="ARBA" id="ARBA00023004"/>
    </source>
</evidence>
<dbReference type="GO" id="GO:0046872">
    <property type="term" value="F:metal ion binding"/>
    <property type="evidence" value="ECO:0007669"/>
    <property type="project" value="UniProtKB-KW"/>
</dbReference>
<protein>
    <recommendedName>
        <fullName evidence="4">Fe2OG dioxygenase domain-containing protein</fullName>
    </recommendedName>
</protein>
<dbReference type="AlphaFoldDB" id="A0A7J6HYC3"/>
<accession>A0A7J6HYC3</accession>
<dbReference type="InterPro" id="IPR026992">
    <property type="entry name" value="DIOX_N"/>
</dbReference>
<dbReference type="InterPro" id="IPR005123">
    <property type="entry name" value="Oxoglu/Fe-dep_dioxygenase_dom"/>
</dbReference>
<feature type="domain" description="Fe2OG dioxygenase" evidence="4">
    <location>
        <begin position="159"/>
        <end position="352"/>
    </location>
</feature>
<keyword evidence="2 3" id="KW-0408">Iron</keyword>
<comment type="similarity">
    <text evidence="3">Belongs to the iron/ascorbate-dependent oxidoreductase family.</text>
</comment>
<dbReference type="Proteomes" id="UP000583929">
    <property type="component" value="Unassembled WGS sequence"/>
</dbReference>
<dbReference type="InterPro" id="IPR050231">
    <property type="entry name" value="Iron_ascorbate_oxido_reductase"/>
</dbReference>
<dbReference type="Gene3D" id="2.60.120.330">
    <property type="entry name" value="B-lactam Antibiotic, Isopenicillin N Synthase, Chain"/>
    <property type="match status" value="2"/>
</dbReference>
<keyword evidence="1 3" id="KW-0479">Metal-binding</keyword>
<dbReference type="EMBL" id="JAATIQ010000021">
    <property type="protein sequence ID" value="KAF4399728.1"/>
    <property type="molecule type" value="Genomic_DNA"/>
</dbReference>
<dbReference type="GO" id="GO:0016491">
    <property type="term" value="F:oxidoreductase activity"/>
    <property type="evidence" value="ECO:0007669"/>
    <property type="project" value="UniProtKB-KW"/>
</dbReference>
<keyword evidence="6" id="KW-1185">Reference proteome</keyword>
<evidence type="ECO:0000313" key="5">
    <source>
        <dbReference type="EMBL" id="KAF4399728.1"/>
    </source>
</evidence>
<proteinExistence type="inferred from homology"/>
<comment type="caution">
    <text evidence="5">The sequence shown here is derived from an EMBL/GenBank/DDBJ whole genome shotgun (WGS) entry which is preliminary data.</text>
</comment>
<gene>
    <name evidence="5" type="ORF">G4B88_022811</name>
</gene>
<sequence length="403" mass="45811">MGVPKLPTIDLSVEKLKTSYLGTCKEVREALEDYGCFVVNYEDVSHQLHESLLSESKKLFDLPTDVKMRNISDKPYFGYVGNHPSIPRNHESLGISNSTILEHVQTFTNLMWPSTGNENFCETMIDYATRVSKLEKLVKRMVFESYGVGEKCYDSHVESSTFLLRLIKYKSPDELNKLEIGCHAHTDKSFLTILHQDEVNGLEIQTKDGQHWIGFQPSPSSFLVMAGDAFLKPFHGYVGQYPAVPLYESMGIDDANIRQNVEAWTTVLWPNNGNPTFCETIHAYSEQLSELDGIIRRMILESLGVEKYLEEHMNSTNYLLRAWANGRLHSANHRVMMTGNEARYSTGLFSIPKAGYIIKAPEELVDEDHPLLFKPFDHVKFLDFYYTQAGQTAPSALHSYCGL</sequence>
<evidence type="ECO:0000256" key="1">
    <source>
        <dbReference type="ARBA" id="ARBA00022723"/>
    </source>
</evidence>
<dbReference type="PANTHER" id="PTHR47990">
    <property type="entry name" value="2-OXOGLUTARATE (2OG) AND FE(II)-DEPENDENT OXYGENASE SUPERFAMILY PROTEIN-RELATED"/>
    <property type="match status" value="1"/>
</dbReference>
<evidence type="ECO:0000259" key="4">
    <source>
        <dbReference type="PROSITE" id="PS51471"/>
    </source>
</evidence>
<dbReference type="InterPro" id="IPR027443">
    <property type="entry name" value="IPNS-like_sf"/>
</dbReference>
<reference evidence="5 6" key="1">
    <citation type="journal article" date="2020" name="bioRxiv">
        <title>Sequence and annotation of 42 cannabis genomes reveals extensive copy number variation in cannabinoid synthesis and pathogen resistance genes.</title>
        <authorList>
            <person name="Mckernan K.J."/>
            <person name="Helbert Y."/>
            <person name="Kane L.T."/>
            <person name="Ebling H."/>
            <person name="Zhang L."/>
            <person name="Liu B."/>
            <person name="Eaton Z."/>
            <person name="Mclaughlin S."/>
            <person name="Kingan S."/>
            <person name="Baybayan P."/>
            <person name="Concepcion G."/>
            <person name="Jordan M."/>
            <person name="Riva A."/>
            <person name="Barbazuk W."/>
            <person name="Harkins T."/>
        </authorList>
    </citation>
    <scope>NUCLEOTIDE SEQUENCE [LARGE SCALE GENOMIC DNA]</scope>
    <source>
        <strain evidence="6">cv. Jamaican Lion 4</strain>
        <tissue evidence="5">Leaf</tissue>
    </source>
</reference>
<dbReference type="Pfam" id="PF03171">
    <property type="entry name" value="2OG-FeII_Oxy"/>
    <property type="match status" value="1"/>
</dbReference>
<evidence type="ECO:0000256" key="3">
    <source>
        <dbReference type="RuleBase" id="RU003682"/>
    </source>
</evidence>
<dbReference type="InterPro" id="IPR044861">
    <property type="entry name" value="IPNS-like_FE2OG_OXY"/>
</dbReference>
<name>A0A7J6HYC3_CANSA</name>
<dbReference type="PROSITE" id="PS51471">
    <property type="entry name" value="FE2OG_OXY"/>
    <property type="match status" value="1"/>
</dbReference>